<dbReference type="InterPro" id="IPR019786">
    <property type="entry name" value="Zinc_finger_PHD-type_CS"/>
</dbReference>
<name>A0ABM0M162_SACKO</name>
<feature type="region of interest" description="Disordered" evidence="13">
    <location>
        <begin position="1360"/>
        <end position="1426"/>
    </location>
</feature>
<dbReference type="Pfam" id="PF10537">
    <property type="entry name" value="WAC_Acf1_DNA_bd"/>
    <property type="match status" value="1"/>
</dbReference>
<feature type="compositionally biased region" description="Basic and acidic residues" evidence="13">
    <location>
        <begin position="420"/>
        <end position="446"/>
    </location>
</feature>
<feature type="region of interest" description="Disordered" evidence="13">
    <location>
        <begin position="1156"/>
        <end position="1178"/>
    </location>
</feature>
<dbReference type="PROSITE" id="PS51136">
    <property type="entry name" value="WAC"/>
    <property type="match status" value="1"/>
</dbReference>
<protein>
    <submittedName>
        <fullName evidence="20">Tyrosine-protein kinase BAZ1B-like</fullName>
    </submittedName>
</protein>
<dbReference type="CDD" id="cd15628">
    <property type="entry name" value="PHD_BAZ1B"/>
    <property type="match status" value="1"/>
</dbReference>
<feature type="coiled-coil region" evidence="12">
    <location>
        <begin position="886"/>
        <end position="921"/>
    </location>
</feature>
<feature type="compositionally biased region" description="Acidic residues" evidence="13">
    <location>
        <begin position="1290"/>
        <end position="1299"/>
    </location>
</feature>
<dbReference type="RefSeq" id="XP_006813753.1">
    <property type="nucleotide sequence ID" value="XM_006813690.1"/>
</dbReference>
<dbReference type="InterPro" id="IPR047174">
    <property type="entry name" value="BAZ1B"/>
</dbReference>
<dbReference type="SMART" id="SM00297">
    <property type="entry name" value="BROMO"/>
    <property type="match status" value="1"/>
</dbReference>
<feature type="compositionally biased region" description="Low complexity" evidence="13">
    <location>
        <begin position="375"/>
        <end position="389"/>
    </location>
</feature>
<evidence type="ECO:0000259" key="16">
    <source>
        <dbReference type="PROSITE" id="PS50089"/>
    </source>
</evidence>
<dbReference type="InterPro" id="IPR001487">
    <property type="entry name" value="Bromodomain"/>
</dbReference>
<evidence type="ECO:0000313" key="19">
    <source>
        <dbReference type="Proteomes" id="UP000694865"/>
    </source>
</evidence>
<feature type="domain" description="PHD-type" evidence="15">
    <location>
        <begin position="1307"/>
        <end position="1354"/>
    </location>
</feature>
<feature type="compositionally biased region" description="Low complexity" evidence="13">
    <location>
        <begin position="162"/>
        <end position="174"/>
    </location>
</feature>
<dbReference type="Pfam" id="PF00628">
    <property type="entry name" value="PHD"/>
    <property type="match status" value="2"/>
</dbReference>
<feature type="region of interest" description="Disordered" evidence="13">
    <location>
        <begin position="559"/>
        <end position="600"/>
    </location>
</feature>
<dbReference type="InterPro" id="IPR028941">
    <property type="entry name" value="WHIM2_dom"/>
</dbReference>
<feature type="compositionally biased region" description="Basic and acidic residues" evidence="13">
    <location>
        <begin position="473"/>
        <end position="486"/>
    </location>
</feature>
<organism evidence="19 20">
    <name type="scientific">Saccoglossus kowalevskii</name>
    <name type="common">Acorn worm</name>
    <dbReference type="NCBI Taxonomy" id="10224"/>
    <lineage>
        <taxon>Eukaryota</taxon>
        <taxon>Metazoa</taxon>
        <taxon>Hemichordata</taxon>
        <taxon>Enteropneusta</taxon>
        <taxon>Harrimaniidae</taxon>
        <taxon>Saccoglossus</taxon>
    </lineage>
</organism>
<evidence type="ECO:0000256" key="3">
    <source>
        <dbReference type="ARBA" id="ARBA00022771"/>
    </source>
</evidence>
<evidence type="ECO:0000259" key="15">
    <source>
        <dbReference type="PROSITE" id="PS50016"/>
    </source>
</evidence>
<evidence type="ECO:0000256" key="11">
    <source>
        <dbReference type="PROSITE-ProRule" id="PRU00475"/>
    </source>
</evidence>
<keyword evidence="4" id="KW-0862">Zinc</keyword>
<gene>
    <name evidence="20" type="primary">LOC100374364</name>
</gene>
<keyword evidence="8 11" id="KW-0539">Nucleus</keyword>
<proteinExistence type="predicted"/>
<dbReference type="Pfam" id="PF15613">
    <property type="entry name" value="WSD"/>
    <property type="match status" value="1"/>
</dbReference>
<feature type="compositionally biased region" description="Basic residues" evidence="13">
    <location>
        <begin position="487"/>
        <end position="497"/>
    </location>
</feature>
<dbReference type="SUPFAM" id="SSF57903">
    <property type="entry name" value="FYVE/PHD zinc finger"/>
    <property type="match status" value="2"/>
</dbReference>
<dbReference type="SMART" id="SM00571">
    <property type="entry name" value="DDT"/>
    <property type="match status" value="1"/>
</dbReference>
<feature type="region of interest" description="Disordered" evidence="13">
    <location>
        <begin position="799"/>
        <end position="873"/>
    </location>
</feature>
<reference evidence="20" key="1">
    <citation type="submission" date="2025-08" db="UniProtKB">
        <authorList>
            <consortium name="RefSeq"/>
        </authorList>
    </citation>
    <scope>IDENTIFICATION</scope>
    <source>
        <tissue evidence="20">Testes</tissue>
    </source>
</reference>
<dbReference type="InterPro" id="IPR001965">
    <property type="entry name" value="Znf_PHD"/>
</dbReference>
<dbReference type="PROSITE" id="PS50014">
    <property type="entry name" value="BROMODOMAIN_2"/>
    <property type="match status" value="1"/>
</dbReference>
<accession>A0ABM0M162</accession>
<feature type="compositionally biased region" description="Acidic residues" evidence="13">
    <location>
        <begin position="986"/>
        <end position="996"/>
    </location>
</feature>
<comment type="subcellular location">
    <subcellularLocation>
        <location evidence="1 11">Nucleus</location>
    </subcellularLocation>
</comment>
<keyword evidence="7" id="KW-0804">Transcription</keyword>
<feature type="compositionally biased region" description="Basic and acidic residues" evidence="13">
    <location>
        <begin position="1156"/>
        <end position="1165"/>
    </location>
</feature>
<feature type="compositionally biased region" description="Low complexity" evidence="13">
    <location>
        <begin position="1383"/>
        <end position="1396"/>
    </location>
</feature>
<evidence type="ECO:0000259" key="14">
    <source>
        <dbReference type="PROSITE" id="PS50014"/>
    </source>
</evidence>
<feature type="region of interest" description="Disordered" evidence="13">
    <location>
        <begin position="981"/>
        <end position="1001"/>
    </location>
</feature>
<dbReference type="SUPFAM" id="SSF47370">
    <property type="entry name" value="Bromodomain"/>
    <property type="match status" value="1"/>
</dbReference>
<evidence type="ECO:0000256" key="6">
    <source>
        <dbReference type="ARBA" id="ARBA00023117"/>
    </source>
</evidence>
<evidence type="ECO:0000259" key="18">
    <source>
        <dbReference type="PROSITE" id="PS51136"/>
    </source>
</evidence>
<dbReference type="InterPro" id="IPR013083">
    <property type="entry name" value="Znf_RING/FYVE/PHD"/>
</dbReference>
<evidence type="ECO:0000256" key="5">
    <source>
        <dbReference type="ARBA" id="ARBA00023015"/>
    </source>
</evidence>
<feature type="region of interest" description="Disordered" evidence="13">
    <location>
        <begin position="1279"/>
        <end position="1299"/>
    </location>
</feature>
<dbReference type="Pfam" id="PF00439">
    <property type="entry name" value="Bromodomain"/>
    <property type="match status" value="1"/>
</dbReference>
<feature type="domain" description="RING-type" evidence="16">
    <location>
        <begin position="1224"/>
        <end position="1269"/>
    </location>
</feature>
<keyword evidence="6 9" id="KW-0103">Bromodomain</keyword>
<evidence type="ECO:0000256" key="1">
    <source>
        <dbReference type="ARBA" id="ARBA00004123"/>
    </source>
</evidence>
<keyword evidence="3 10" id="KW-0863">Zinc-finger</keyword>
<dbReference type="SMART" id="SM00249">
    <property type="entry name" value="PHD"/>
    <property type="match status" value="2"/>
</dbReference>
<feature type="domain" description="PHD-type" evidence="15">
    <location>
        <begin position="1221"/>
        <end position="1271"/>
    </location>
</feature>
<dbReference type="Proteomes" id="UP000694865">
    <property type="component" value="Unplaced"/>
</dbReference>
<evidence type="ECO:0000313" key="20">
    <source>
        <dbReference type="RefSeq" id="XP_006813753.1"/>
    </source>
</evidence>
<feature type="region of interest" description="Disordered" evidence="13">
    <location>
        <begin position="261"/>
        <end position="499"/>
    </location>
</feature>
<dbReference type="PANTHER" id="PTHR46802">
    <property type="entry name" value="TYROSINE-PROTEIN KINASE BAZ1B"/>
    <property type="match status" value="1"/>
</dbReference>
<dbReference type="InterPro" id="IPR036427">
    <property type="entry name" value="Bromodomain-like_sf"/>
</dbReference>
<dbReference type="PROSITE" id="PS50089">
    <property type="entry name" value="ZF_RING_2"/>
    <property type="match status" value="1"/>
</dbReference>
<feature type="compositionally biased region" description="Low complexity" evidence="13">
    <location>
        <begin position="337"/>
        <end position="364"/>
    </location>
</feature>
<dbReference type="InterPro" id="IPR018501">
    <property type="entry name" value="DDT_dom"/>
</dbReference>
<dbReference type="InterPro" id="IPR047256">
    <property type="entry name" value="BAZ1B_PHD"/>
</dbReference>
<feature type="compositionally biased region" description="Low complexity" evidence="13">
    <location>
        <begin position="310"/>
        <end position="325"/>
    </location>
</feature>
<dbReference type="GeneID" id="100374364"/>
<sequence length="1570" mass="179414">MPLLGRRSHVLARPLKDKTSEEPIYVIDFTREEFRSREEYNKRLELYRDSVWTCQCTGRNELTYQEAQHSEKKSRRQLNEHFPLYLEKPILQIVHHNTIPLDNLVDKCYHNIHSVYADGEPIELNIKITGKIPIEQQVDLKISVEDLPSNCSSPSSDKENSEGASSSSSSTVGSPKKEQINKHLYKYHVQIQEGKIVSSVPAAELKRVNRVPNKDLIKLFIRSHAVRAGTNPNSPWVVEDLLVRKYSLPSKFAELLLSPKKISPTGGLGKRKSLTSTSSPKPSKKAKVSDTKLKKKSNSSNESNKKKSKPTVPSTSIKKFSSPGKSGKKIARSPPKQSSQTIIDISSSSESSSDSECESQPLSALKKKIEEKAIKSGSPTKSNTSSKNSTPKKKTKDLKKKKADAKKDDKKKTKGKSIKLKNDKDEKKTKKKEKNVGRSQNKDSSKRSPKKSPSKSPQKPLRGKKVQVTLFDIAKKKGMKVEERKTPKSPKSPRRPRQALIIIKAEKAKREKDMAKYHKFIVQAARQLTTQQRADIRNPDIQSEVEERYKSRMEKLKWKSMTPEERTKALQQKREERKQKVKEVRQQERNLKKAKAMRYEDQELDNPPLPVPKLVQLPEGLPNTLFGDVTMVVEFISSYSELLMPDDPYPVNAECLVQALASGAQGFGYISRVIVILLQTLLQDAIAEDYKELSVVLSDIPVNMHTASELVRLCLRPHDDEYDSSHDGDSDVDDIKDDDVELELIEKLESSELHELEASDILQILVGLCHRIMSSFSIQDHMQEKQKIASKLWKQRIQSQKKEKVRRLEEKKQKKQGADKPTKNEKEISKTDETNETKQESDEIKDEIKVTKKEPLPPALKKEENEEELPPESNNDLASIVKRRRIMAAREKRLRAEQEIIQKERRQKEYEEQKKLKAEQQHIKAFEEGILSAKLSLRQSPIGTDRNHNRYWVFHHVFPGLFVEKGWVHTSIDYCVQKTDAKNDDNESSNDDENDSDSDKETASIMTNMEEKKISAGKTVPKTGQNLWFQYDSQKELDELIRLLDNNGIRESALCVEIKKKYQDIIKTMNMSKRSSPDLRDINGDQELLESFKEDLLETETRVRKGGLGGVDQYEIWEKKLETAVKIKDLGALLIETQSEVLLKFLQGIMKPRSTKPKEYEAVKDTDEEASTAGDGDPESLISKNVLRWQEAVRECPTMSRLHVLLGILDASIKWEKSAENAKCKICRKKGDEDKLLLCDECNQPFHLYCLRPALSYVPKGDWMCPACKPSVARRNSRGRDYAELNGGSDSDEYDETDSDESEAEHDEMCCMCDDDQELVYCSRCPAAYHRECHDPPLRNFPRGKWVCSACTNCRSSRSTSRRRKALKKKSSGKQTKAKPSRKAASSASTTKTTASDSVSRKRRADTSPDDQTFRSSSRSQRSQNDLKACEDILNKLTRHKDSWPFRKPVEKVEAPDYYDIISDPMDFQTMKNKCLCIEYKSVDAFMEDIKLVFNNAEIYNKTGSEVLQCQESLEEHFAELVEKFLPSYDYERVSPVDLEMQKRIGTSSSTQTHDDHSYVSTSKRRRLDK</sequence>
<feature type="region of interest" description="Disordered" evidence="13">
    <location>
        <begin position="148"/>
        <end position="177"/>
    </location>
</feature>
<feature type="compositionally biased region" description="Basic and acidic residues" evidence="13">
    <location>
        <begin position="800"/>
        <end position="864"/>
    </location>
</feature>
<dbReference type="PROSITE" id="PS50827">
    <property type="entry name" value="DDT"/>
    <property type="match status" value="1"/>
</dbReference>
<evidence type="ECO:0000259" key="17">
    <source>
        <dbReference type="PROSITE" id="PS50827"/>
    </source>
</evidence>
<feature type="domain" description="WAC" evidence="18">
    <location>
        <begin position="22"/>
        <end position="131"/>
    </location>
</feature>
<dbReference type="InterPro" id="IPR019787">
    <property type="entry name" value="Znf_PHD-finger"/>
</dbReference>
<dbReference type="PROSITE" id="PS50016">
    <property type="entry name" value="ZF_PHD_2"/>
    <property type="match status" value="2"/>
</dbReference>
<evidence type="ECO:0000256" key="10">
    <source>
        <dbReference type="PROSITE-ProRule" id="PRU00175"/>
    </source>
</evidence>
<feature type="compositionally biased region" description="Basic residues" evidence="13">
    <location>
        <begin position="390"/>
        <end position="404"/>
    </location>
</feature>
<feature type="domain" description="DDT" evidence="17">
    <location>
        <begin position="623"/>
        <end position="687"/>
    </location>
</feature>
<keyword evidence="19" id="KW-1185">Reference proteome</keyword>
<evidence type="ECO:0000256" key="7">
    <source>
        <dbReference type="ARBA" id="ARBA00023163"/>
    </source>
</evidence>
<feature type="region of interest" description="Disordered" evidence="13">
    <location>
        <begin position="1545"/>
        <end position="1570"/>
    </location>
</feature>
<evidence type="ECO:0000256" key="2">
    <source>
        <dbReference type="ARBA" id="ARBA00022723"/>
    </source>
</evidence>
<dbReference type="InterPro" id="IPR011011">
    <property type="entry name" value="Znf_FYVE_PHD"/>
</dbReference>
<feature type="compositionally biased region" description="Low complexity" evidence="13">
    <location>
        <begin position="1415"/>
        <end position="1424"/>
    </location>
</feature>
<feature type="compositionally biased region" description="Basic residues" evidence="13">
    <location>
        <begin position="1360"/>
        <end position="1382"/>
    </location>
</feature>
<dbReference type="Gene3D" id="3.30.40.10">
    <property type="entry name" value="Zinc/RING finger domain, C3HC4 (zinc finger)"/>
    <property type="match status" value="2"/>
</dbReference>
<dbReference type="PANTHER" id="PTHR46802:SF1">
    <property type="entry name" value="TYROSINE-PROTEIN KINASE BAZ1B"/>
    <property type="match status" value="1"/>
</dbReference>
<evidence type="ECO:0000256" key="8">
    <source>
        <dbReference type="ARBA" id="ARBA00023242"/>
    </source>
</evidence>
<evidence type="ECO:0000256" key="4">
    <source>
        <dbReference type="ARBA" id="ARBA00022833"/>
    </source>
</evidence>
<keyword evidence="2" id="KW-0479">Metal-binding</keyword>
<dbReference type="PROSITE" id="PS01359">
    <property type="entry name" value="ZF_PHD_1"/>
    <property type="match status" value="2"/>
</dbReference>
<feature type="domain" description="Bromo" evidence="14">
    <location>
        <begin position="1438"/>
        <end position="1508"/>
    </location>
</feature>
<keyword evidence="12" id="KW-0175">Coiled coil</keyword>
<evidence type="ECO:0000256" key="9">
    <source>
        <dbReference type="PROSITE-ProRule" id="PRU00035"/>
    </source>
</evidence>
<evidence type="ECO:0000256" key="12">
    <source>
        <dbReference type="SAM" id="Coils"/>
    </source>
</evidence>
<dbReference type="InterPro" id="IPR001841">
    <property type="entry name" value="Znf_RING"/>
</dbReference>
<dbReference type="PRINTS" id="PR00503">
    <property type="entry name" value="BROMODOMAIN"/>
</dbReference>
<dbReference type="InterPro" id="IPR013136">
    <property type="entry name" value="WSTF_Acf1_Cbp146"/>
</dbReference>
<evidence type="ECO:0000256" key="13">
    <source>
        <dbReference type="SAM" id="MobiDB-lite"/>
    </source>
</evidence>
<keyword evidence="5" id="KW-0805">Transcription regulation</keyword>
<dbReference type="Gene3D" id="1.20.920.10">
    <property type="entry name" value="Bromodomain-like"/>
    <property type="match status" value="1"/>
</dbReference>